<dbReference type="GO" id="GO:0106300">
    <property type="term" value="P:protein-DNA covalent cross-linking repair"/>
    <property type="evidence" value="ECO:0007669"/>
    <property type="project" value="InterPro"/>
</dbReference>
<proteinExistence type="inferred from homology"/>
<dbReference type="STRING" id="1856405.BFC17_16465"/>
<dbReference type="Pfam" id="PF02586">
    <property type="entry name" value="SRAP"/>
    <property type="match status" value="1"/>
</dbReference>
<dbReference type="PANTHER" id="PTHR13604:SF0">
    <property type="entry name" value="ABASIC SITE PROCESSING PROTEIN HMCES"/>
    <property type="match status" value="1"/>
</dbReference>
<keyword evidence="2 8" id="KW-0645">Protease</keyword>
<dbReference type="InterPro" id="IPR036590">
    <property type="entry name" value="SRAP-like"/>
</dbReference>
<dbReference type="RefSeq" id="WP_070176055.1">
    <property type="nucleotide sequence ID" value="NZ_BMJR01000001.1"/>
</dbReference>
<gene>
    <name evidence="9" type="ORF">BFC17_16465</name>
</gene>
<protein>
    <recommendedName>
        <fullName evidence="8">Abasic site processing protein</fullName>
        <ecNumber evidence="8">3.4.-.-</ecNumber>
    </recommendedName>
</protein>
<comment type="similarity">
    <text evidence="1 8">Belongs to the SOS response-associated peptidase family.</text>
</comment>
<name>A0A1E8FGQ5_9ALTE</name>
<dbReference type="InterPro" id="IPR003738">
    <property type="entry name" value="SRAP"/>
</dbReference>
<evidence type="ECO:0000256" key="7">
    <source>
        <dbReference type="ARBA" id="ARBA00023239"/>
    </source>
</evidence>
<evidence type="ECO:0000256" key="8">
    <source>
        <dbReference type="RuleBase" id="RU364100"/>
    </source>
</evidence>
<dbReference type="EMBL" id="MJIC01000010">
    <property type="protein sequence ID" value="OFI35137.1"/>
    <property type="molecule type" value="Genomic_DNA"/>
</dbReference>
<organism evidence="9 10">
    <name type="scientific">Alteromonas lipolytica</name>
    <dbReference type="NCBI Taxonomy" id="1856405"/>
    <lineage>
        <taxon>Bacteria</taxon>
        <taxon>Pseudomonadati</taxon>
        <taxon>Pseudomonadota</taxon>
        <taxon>Gammaproteobacteria</taxon>
        <taxon>Alteromonadales</taxon>
        <taxon>Alteromonadaceae</taxon>
        <taxon>Alteromonas/Salinimonas group</taxon>
        <taxon>Alteromonas</taxon>
    </lineage>
</organism>
<dbReference type="GO" id="GO:0008233">
    <property type="term" value="F:peptidase activity"/>
    <property type="evidence" value="ECO:0007669"/>
    <property type="project" value="UniProtKB-KW"/>
</dbReference>
<dbReference type="AlphaFoldDB" id="A0A1E8FGQ5"/>
<dbReference type="PANTHER" id="PTHR13604">
    <property type="entry name" value="DC12-RELATED"/>
    <property type="match status" value="1"/>
</dbReference>
<keyword evidence="7" id="KW-0456">Lyase</keyword>
<keyword evidence="10" id="KW-1185">Reference proteome</keyword>
<evidence type="ECO:0000256" key="5">
    <source>
        <dbReference type="ARBA" id="ARBA00023124"/>
    </source>
</evidence>
<keyword evidence="4 8" id="KW-0378">Hydrolase</keyword>
<dbReference type="Proteomes" id="UP000176037">
    <property type="component" value="Unassembled WGS sequence"/>
</dbReference>
<evidence type="ECO:0000313" key="10">
    <source>
        <dbReference type="Proteomes" id="UP000176037"/>
    </source>
</evidence>
<dbReference type="GO" id="GO:0003697">
    <property type="term" value="F:single-stranded DNA binding"/>
    <property type="evidence" value="ECO:0007669"/>
    <property type="project" value="InterPro"/>
</dbReference>
<keyword evidence="6" id="KW-0238">DNA-binding</keyword>
<reference evidence="9 10" key="1">
    <citation type="submission" date="2016-09" db="EMBL/GenBank/DDBJ databases">
        <title>Alteromonas lipolytica, a new species isolated from sea water.</title>
        <authorList>
            <person name="Wu Y.-H."/>
            <person name="Cheng H."/>
            <person name="Xu X.-W."/>
        </authorList>
    </citation>
    <scope>NUCLEOTIDE SEQUENCE [LARGE SCALE GENOMIC DNA]</scope>
    <source>
        <strain evidence="9 10">JW12</strain>
    </source>
</reference>
<dbReference type="Gene3D" id="3.90.1680.10">
    <property type="entry name" value="SOS response associated peptidase-like"/>
    <property type="match status" value="1"/>
</dbReference>
<comment type="caution">
    <text evidence="9">The sequence shown here is derived from an EMBL/GenBank/DDBJ whole genome shotgun (WGS) entry which is preliminary data.</text>
</comment>
<keyword evidence="5" id="KW-0190">Covalent protein-DNA linkage</keyword>
<dbReference type="SUPFAM" id="SSF143081">
    <property type="entry name" value="BB1717-like"/>
    <property type="match status" value="1"/>
</dbReference>
<dbReference type="OrthoDB" id="6192129at2"/>
<dbReference type="GO" id="GO:0016829">
    <property type="term" value="F:lyase activity"/>
    <property type="evidence" value="ECO:0007669"/>
    <property type="project" value="UniProtKB-KW"/>
</dbReference>
<evidence type="ECO:0000313" key="9">
    <source>
        <dbReference type="EMBL" id="OFI35137.1"/>
    </source>
</evidence>
<evidence type="ECO:0000256" key="4">
    <source>
        <dbReference type="ARBA" id="ARBA00022801"/>
    </source>
</evidence>
<keyword evidence="3" id="KW-0227">DNA damage</keyword>
<evidence type="ECO:0000256" key="6">
    <source>
        <dbReference type="ARBA" id="ARBA00023125"/>
    </source>
</evidence>
<evidence type="ECO:0000256" key="1">
    <source>
        <dbReference type="ARBA" id="ARBA00008136"/>
    </source>
</evidence>
<accession>A0A1E8FGQ5</accession>
<evidence type="ECO:0000256" key="2">
    <source>
        <dbReference type="ARBA" id="ARBA00022670"/>
    </source>
</evidence>
<dbReference type="GO" id="GO:0006508">
    <property type="term" value="P:proteolysis"/>
    <property type="evidence" value="ECO:0007669"/>
    <property type="project" value="UniProtKB-KW"/>
</dbReference>
<evidence type="ECO:0000256" key="3">
    <source>
        <dbReference type="ARBA" id="ARBA00022763"/>
    </source>
</evidence>
<dbReference type="EC" id="3.4.-.-" evidence="8"/>
<sequence>MCGRLNVTDSPGVRALCEQLEIDFWPDEGMRFARFVRATERVTIILEHQGRRLARNAVWWLLLEPDHSAPVMRFKPSRYTSFNTRYDKLNVPRSAGYQAFRQHRCIIPVAGFGESQKTGSQMCYHDMTVEPGQQLAMGGLYREWHGHDSHGNVFVETSCSVVTLPPHPKLRQIHQKSTPLMLSPEDNSLQRWLDAGITEPAVLGDLLIPVIRHDLLVQPINKPSLYQPVGESFVIHAD</sequence>